<dbReference type="SUPFAM" id="SSF50475">
    <property type="entry name" value="FMN-binding split barrel"/>
    <property type="match status" value="1"/>
</dbReference>
<feature type="domain" description="Flavin reductase like" evidence="4">
    <location>
        <begin position="14"/>
        <end position="172"/>
    </location>
</feature>
<evidence type="ECO:0000313" key="6">
    <source>
        <dbReference type="Proteomes" id="UP001164390"/>
    </source>
</evidence>
<dbReference type="SMART" id="SM00903">
    <property type="entry name" value="Flavin_Reduct"/>
    <property type="match status" value="1"/>
</dbReference>
<name>A0AA46YL67_9ACTN</name>
<reference evidence="5" key="1">
    <citation type="submission" date="2022-01" db="EMBL/GenBank/DDBJ databases">
        <title>Nocardioidaceae gen. sp. A5X3R13.</title>
        <authorList>
            <person name="Lopez Marin M.A."/>
            <person name="Uhlik O."/>
        </authorList>
    </citation>
    <scope>NUCLEOTIDE SEQUENCE</scope>
    <source>
        <strain evidence="5">A5X3R13</strain>
    </source>
</reference>
<organism evidence="5 6">
    <name type="scientific">Solicola gregarius</name>
    <dbReference type="NCBI Taxonomy" id="2908642"/>
    <lineage>
        <taxon>Bacteria</taxon>
        <taxon>Bacillati</taxon>
        <taxon>Actinomycetota</taxon>
        <taxon>Actinomycetes</taxon>
        <taxon>Propionibacteriales</taxon>
        <taxon>Nocardioidaceae</taxon>
        <taxon>Solicola</taxon>
    </lineage>
</organism>
<comment type="similarity">
    <text evidence="3">Belongs to the flavoredoxin family.</text>
</comment>
<dbReference type="InterPro" id="IPR012349">
    <property type="entry name" value="Split_barrel_FMN-bd"/>
</dbReference>
<gene>
    <name evidence="5" type="ORF">L0C25_04090</name>
</gene>
<dbReference type="GO" id="GO:0016646">
    <property type="term" value="F:oxidoreductase activity, acting on the CH-NH group of donors, NAD or NADP as acceptor"/>
    <property type="evidence" value="ECO:0007669"/>
    <property type="project" value="UniProtKB-ARBA"/>
</dbReference>
<sequence length="202" mass="21852">MTETLAHQAIEPSVLYFGTPVSLISTVDASRTTNLAPISSSWYLGRTVVLGLGRNGQTIRNLEATGECVVNLPDVRLQPAVEALAPLTGVAPVPPEKADRFRHETDKFAAAGLTPLAADLVAPPRVAECPVHLEAHVVQVHGPKSAEFAIVEADVVKVHARSDLVIEGTSHIDLERWAPLLYVFRHYFGVGDDVGRSFRAEY</sequence>
<evidence type="ECO:0000256" key="2">
    <source>
        <dbReference type="ARBA" id="ARBA00022630"/>
    </source>
</evidence>
<comment type="cofactor">
    <cofactor evidence="1">
        <name>FMN</name>
        <dbReference type="ChEBI" id="CHEBI:58210"/>
    </cofactor>
</comment>
<accession>A0AA46YL67</accession>
<dbReference type="Gene3D" id="2.30.110.10">
    <property type="entry name" value="Electron Transport, Fmn-binding Protein, Chain A"/>
    <property type="match status" value="1"/>
</dbReference>
<dbReference type="EMBL" id="CP094970">
    <property type="protein sequence ID" value="UYM06267.1"/>
    <property type="molecule type" value="Genomic_DNA"/>
</dbReference>
<proteinExistence type="inferred from homology"/>
<dbReference type="InterPro" id="IPR052174">
    <property type="entry name" value="Flavoredoxin"/>
</dbReference>
<keyword evidence="2" id="KW-0285">Flavoprotein</keyword>
<dbReference type="InterPro" id="IPR002563">
    <property type="entry name" value="Flavin_Rdtase-like_dom"/>
</dbReference>
<evidence type="ECO:0000256" key="3">
    <source>
        <dbReference type="ARBA" id="ARBA00038054"/>
    </source>
</evidence>
<evidence type="ECO:0000259" key="4">
    <source>
        <dbReference type="SMART" id="SM00903"/>
    </source>
</evidence>
<dbReference type="RefSeq" id="WP_271635146.1">
    <property type="nucleotide sequence ID" value="NZ_CP094970.1"/>
</dbReference>
<dbReference type="Proteomes" id="UP001164390">
    <property type="component" value="Chromosome"/>
</dbReference>
<protein>
    <submittedName>
        <fullName evidence="5">Flavin reductase family protein</fullName>
    </submittedName>
</protein>
<dbReference type="KEGG" id="sgrg:L0C25_04090"/>
<evidence type="ECO:0000313" key="5">
    <source>
        <dbReference type="EMBL" id="UYM06267.1"/>
    </source>
</evidence>
<dbReference type="GO" id="GO:0010181">
    <property type="term" value="F:FMN binding"/>
    <property type="evidence" value="ECO:0007669"/>
    <property type="project" value="InterPro"/>
</dbReference>
<dbReference type="Pfam" id="PF01613">
    <property type="entry name" value="Flavin_Reduct"/>
    <property type="match status" value="1"/>
</dbReference>
<dbReference type="AlphaFoldDB" id="A0AA46YL67"/>
<evidence type="ECO:0000256" key="1">
    <source>
        <dbReference type="ARBA" id="ARBA00001917"/>
    </source>
</evidence>
<dbReference type="PANTHER" id="PTHR43567:SF1">
    <property type="entry name" value="FLAVOREDOXIN"/>
    <property type="match status" value="1"/>
</dbReference>
<dbReference type="PANTHER" id="PTHR43567">
    <property type="entry name" value="FLAVOREDOXIN-RELATED-RELATED"/>
    <property type="match status" value="1"/>
</dbReference>
<keyword evidence="6" id="KW-1185">Reference proteome</keyword>